<dbReference type="RefSeq" id="WP_109940132.1">
    <property type="nucleotide sequence ID" value="NZ_CP176366.1"/>
</dbReference>
<evidence type="ECO:0000313" key="3">
    <source>
        <dbReference type="Proteomes" id="UP000245934"/>
    </source>
</evidence>
<keyword evidence="1" id="KW-0812">Transmembrane</keyword>
<dbReference type="EMBL" id="QGMZ01000011">
    <property type="protein sequence ID" value="PWR75270.1"/>
    <property type="molecule type" value="Genomic_DNA"/>
</dbReference>
<organism evidence="2 3">
    <name type="scientific">Methanospirillum stamsii</name>
    <dbReference type="NCBI Taxonomy" id="1277351"/>
    <lineage>
        <taxon>Archaea</taxon>
        <taxon>Methanobacteriati</taxon>
        <taxon>Methanobacteriota</taxon>
        <taxon>Stenosarchaea group</taxon>
        <taxon>Methanomicrobia</taxon>
        <taxon>Methanomicrobiales</taxon>
        <taxon>Methanospirillaceae</taxon>
        <taxon>Methanospirillum</taxon>
    </lineage>
</organism>
<feature type="transmembrane region" description="Helical" evidence="1">
    <location>
        <begin position="6"/>
        <end position="23"/>
    </location>
</feature>
<name>A0A2V2N982_9EURY</name>
<evidence type="ECO:0000256" key="1">
    <source>
        <dbReference type="SAM" id="Phobius"/>
    </source>
</evidence>
<evidence type="ECO:0000313" key="2">
    <source>
        <dbReference type="EMBL" id="PWR75270.1"/>
    </source>
</evidence>
<keyword evidence="1" id="KW-0472">Membrane</keyword>
<reference evidence="2 3" key="1">
    <citation type="submission" date="2018-05" db="EMBL/GenBank/DDBJ databases">
        <title>Draft genome of Methanospirillum stamsii Pt1.</title>
        <authorList>
            <person name="Dueholm M.S."/>
            <person name="Nielsen P.H."/>
            <person name="Bakmann L.F."/>
            <person name="Otzen D.E."/>
        </authorList>
    </citation>
    <scope>NUCLEOTIDE SEQUENCE [LARGE SCALE GENOMIC DNA]</scope>
    <source>
        <strain evidence="2 3">Pt1</strain>
    </source>
</reference>
<dbReference type="Proteomes" id="UP000245934">
    <property type="component" value="Unassembled WGS sequence"/>
</dbReference>
<protein>
    <submittedName>
        <fullName evidence="2">Uncharacterized protein</fullName>
    </submittedName>
</protein>
<dbReference type="AlphaFoldDB" id="A0A2V2N982"/>
<accession>A0A2V2N982</accession>
<comment type="caution">
    <text evidence="2">The sequence shown here is derived from an EMBL/GenBank/DDBJ whole genome shotgun (WGS) entry which is preliminary data.</text>
</comment>
<dbReference type="GeneID" id="97610810"/>
<keyword evidence="1" id="KW-1133">Transmembrane helix</keyword>
<keyword evidence="3" id="KW-1185">Reference proteome</keyword>
<dbReference type="OrthoDB" id="117707at2157"/>
<sequence>MEKRDIIVIFAAIIIVLIMAVVVKPMLTGQPVILLPESPVLEITPIEQFETPLPSEPVSTPVEQKTPEKQEFVESIASPVVKETSALEPTPEITPMTWQPEPDNPMPAVQMTNYAEIVGKYAGSTSSFRIPTPYWEIHYNVTPSNQQAVFSMDVQEVSDGAFKTIRTITWKEGKEENPQDYRFFEGGKEYLLNINANQLDEYRITIQIPLKYIRDT</sequence>
<proteinExistence type="predicted"/>
<gene>
    <name evidence="2" type="ORF">DLD82_05650</name>
</gene>